<keyword evidence="1" id="KW-0472">Membrane</keyword>
<organism evidence="2">
    <name type="scientific">bioreactor metagenome</name>
    <dbReference type="NCBI Taxonomy" id="1076179"/>
    <lineage>
        <taxon>unclassified sequences</taxon>
        <taxon>metagenomes</taxon>
        <taxon>ecological metagenomes</taxon>
    </lineage>
</organism>
<keyword evidence="1" id="KW-1133">Transmembrane helix</keyword>
<name>A0A645GN75_9ZZZZ</name>
<reference evidence="2" key="1">
    <citation type="submission" date="2019-08" db="EMBL/GenBank/DDBJ databases">
        <authorList>
            <person name="Kucharzyk K."/>
            <person name="Murdoch R.W."/>
            <person name="Higgins S."/>
            <person name="Loffler F."/>
        </authorList>
    </citation>
    <scope>NUCLEOTIDE SEQUENCE</scope>
</reference>
<keyword evidence="1" id="KW-0812">Transmembrane</keyword>
<feature type="transmembrane region" description="Helical" evidence="1">
    <location>
        <begin position="53"/>
        <end position="72"/>
    </location>
</feature>
<dbReference type="EMBL" id="VSSQ01077211">
    <property type="protein sequence ID" value="MPN27359.1"/>
    <property type="molecule type" value="Genomic_DNA"/>
</dbReference>
<feature type="transmembrane region" description="Helical" evidence="1">
    <location>
        <begin position="21"/>
        <end position="41"/>
    </location>
</feature>
<feature type="transmembrane region" description="Helical" evidence="1">
    <location>
        <begin position="79"/>
        <end position="97"/>
    </location>
</feature>
<comment type="caution">
    <text evidence="2">The sequence shown here is derived from an EMBL/GenBank/DDBJ whole genome shotgun (WGS) entry which is preliminary data.</text>
</comment>
<gene>
    <name evidence="2" type="ORF">SDC9_174790</name>
</gene>
<proteinExistence type="predicted"/>
<evidence type="ECO:0000313" key="2">
    <source>
        <dbReference type="EMBL" id="MPN27359.1"/>
    </source>
</evidence>
<accession>A0A645GN75</accession>
<protein>
    <submittedName>
        <fullName evidence="2">Uncharacterized protein</fullName>
    </submittedName>
</protein>
<evidence type="ECO:0000256" key="1">
    <source>
        <dbReference type="SAM" id="Phobius"/>
    </source>
</evidence>
<dbReference type="AlphaFoldDB" id="A0A645GN75"/>
<sequence>MREEAEGSGWFGLLGRNFFLFILRIIIQHPNQLIIIVVRVLCVEHLGREFCPIFHFLIGKVQHLIFIIVIIIEKGWIENAVRFLFVVVVIKIHIFFIS</sequence>